<reference evidence="2" key="1">
    <citation type="submission" date="2014-09" db="EMBL/GenBank/DDBJ databases">
        <authorList>
            <person name="Magalhaes I.L.F."/>
            <person name="Oliveira U."/>
            <person name="Santos F.R."/>
            <person name="Vidigal T.H.D.A."/>
            <person name="Brescovit A.D."/>
            <person name="Santos A.J."/>
        </authorList>
    </citation>
    <scope>NUCLEOTIDE SEQUENCE</scope>
    <source>
        <tissue evidence="2">Shoot tissue taken approximately 20 cm above the soil surface</tissue>
    </source>
</reference>
<reference evidence="2" key="2">
    <citation type="journal article" date="2015" name="Data Brief">
        <title>Shoot transcriptome of the giant reed, Arundo donax.</title>
        <authorList>
            <person name="Barrero R.A."/>
            <person name="Guerrero F.D."/>
            <person name="Moolhuijzen P."/>
            <person name="Goolsby J.A."/>
            <person name="Tidwell J."/>
            <person name="Bellgard S.E."/>
            <person name="Bellgard M.I."/>
        </authorList>
    </citation>
    <scope>NUCLEOTIDE SEQUENCE</scope>
    <source>
        <tissue evidence="2">Shoot tissue taken approximately 20 cm above the soil surface</tissue>
    </source>
</reference>
<organism evidence="2">
    <name type="scientific">Arundo donax</name>
    <name type="common">Giant reed</name>
    <name type="synonym">Donax arundinaceus</name>
    <dbReference type="NCBI Taxonomy" id="35708"/>
    <lineage>
        <taxon>Eukaryota</taxon>
        <taxon>Viridiplantae</taxon>
        <taxon>Streptophyta</taxon>
        <taxon>Embryophyta</taxon>
        <taxon>Tracheophyta</taxon>
        <taxon>Spermatophyta</taxon>
        <taxon>Magnoliopsida</taxon>
        <taxon>Liliopsida</taxon>
        <taxon>Poales</taxon>
        <taxon>Poaceae</taxon>
        <taxon>PACMAD clade</taxon>
        <taxon>Arundinoideae</taxon>
        <taxon>Arundineae</taxon>
        <taxon>Arundo</taxon>
    </lineage>
</organism>
<feature type="region of interest" description="Disordered" evidence="1">
    <location>
        <begin position="1"/>
        <end position="21"/>
    </location>
</feature>
<evidence type="ECO:0000256" key="1">
    <source>
        <dbReference type="SAM" id="MobiDB-lite"/>
    </source>
</evidence>
<dbReference type="EMBL" id="GBRH01187870">
    <property type="protein sequence ID" value="JAE10026.1"/>
    <property type="molecule type" value="Transcribed_RNA"/>
</dbReference>
<protein>
    <submittedName>
        <fullName evidence="2">Uncharacterized protein</fullName>
    </submittedName>
</protein>
<dbReference type="AlphaFoldDB" id="A0A0A9FIR7"/>
<accession>A0A0A9FIR7</accession>
<evidence type="ECO:0000313" key="2">
    <source>
        <dbReference type="EMBL" id="JAE10026.1"/>
    </source>
</evidence>
<proteinExistence type="predicted"/>
<name>A0A0A9FIR7_ARUDO</name>
<sequence length="21" mass="2421">MHHGQAKHRAEESASWQPEFG</sequence>